<dbReference type="PRINTS" id="PR00598">
    <property type="entry name" value="HTHMARR"/>
</dbReference>
<reference evidence="2 3" key="1">
    <citation type="submission" date="2023-03" db="EMBL/GenBank/DDBJ databases">
        <title>YIM 133296 draft genome.</title>
        <authorList>
            <person name="Xiong L."/>
        </authorList>
    </citation>
    <scope>NUCLEOTIDE SEQUENCE [LARGE SCALE GENOMIC DNA]</scope>
    <source>
        <strain evidence="2 3">YIM 133296</strain>
    </source>
</reference>
<dbReference type="Proteomes" id="UP001528912">
    <property type="component" value="Unassembled WGS sequence"/>
</dbReference>
<dbReference type="CDD" id="cd00090">
    <property type="entry name" value="HTH_ARSR"/>
    <property type="match status" value="1"/>
</dbReference>
<dbReference type="RefSeq" id="WP_277193366.1">
    <property type="nucleotide sequence ID" value="NZ_JAROAV010000050.1"/>
</dbReference>
<name>A0ABT6CDN7_9MICO</name>
<evidence type="ECO:0000313" key="3">
    <source>
        <dbReference type="Proteomes" id="UP001528912"/>
    </source>
</evidence>
<dbReference type="InterPro" id="IPR036390">
    <property type="entry name" value="WH_DNA-bd_sf"/>
</dbReference>
<dbReference type="InterPro" id="IPR000835">
    <property type="entry name" value="HTH_MarR-typ"/>
</dbReference>
<evidence type="ECO:0000313" key="2">
    <source>
        <dbReference type="EMBL" id="MDF8266139.1"/>
    </source>
</evidence>
<dbReference type="Pfam" id="PF12802">
    <property type="entry name" value="MarR_2"/>
    <property type="match status" value="1"/>
</dbReference>
<dbReference type="SMART" id="SM00347">
    <property type="entry name" value="HTH_MARR"/>
    <property type="match status" value="1"/>
</dbReference>
<dbReference type="SUPFAM" id="SSF46785">
    <property type="entry name" value="Winged helix' DNA-binding domain"/>
    <property type="match status" value="1"/>
</dbReference>
<dbReference type="InterPro" id="IPR011991">
    <property type="entry name" value="ArsR-like_HTH"/>
</dbReference>
<gene>
    <name evidence="2" type="ORF">P4R38_17960</name>
</gene>
<proteinExistence type="predicted"/>
<dbReference type="Gene3D" id="1.10.10.10">
    <property type="entry name" value="Winged helix-like DNA-binding domain superfamily/Winged helix DNA-binding domain"/>
    <property type="match status" value="1"/>
</dbReference>
<accession>A0ABT6CDN7</accession>
<dbReference type="InterPro" id="IPR039422">
    <property type="entry name" value="MarR/SlyA-like"/>
</dbReference>
<dbReference type="InterPro" id="IPR036388">
    <property type="entry name" value="WH-like_DNA-bd_sf"/>
</dbReference>
<dbReference type="PANTHER" id="PTHR33164:SF43">
    <property type="entry name" value="HTH-TYPE TRANSCRIPTIONAL REPRESSOR YETL"/>
    <property type="match status" value="1"/>
</dbReference>
<dbReference type="PANTHER" id="PTHR33164">
    <property type="entry name" value="TRANSCRIPTIONAL REGULATOR, MARR FAMILY"/>
    <property type="match status" value="1"/>
</dbReference>
<comment type="caution">
    <text evidence="2">The sequence shown here is derived from an EMBL/GenBank/DDBJ whole genome shotgun (WGS) entry which is preliminary data.</text>
</comment>
<protein>
    <submittedName>
        <fullName evidence="2">MarR family transcriptional regulator</fullName>
    </submittedName>
</protein>
<sequence length="145" mass="16308">MTTTKTTPVGLWLSMMGIVMDHKWYFAERFEKKLPVPYSRYRALRRVEQQPRSQRELADAMGVDAPAMTVIVNDLVRHGLATREAHPDDRRVKLVTATPAGLAWLDDVRSLPDGAPPLMDVLTGDERRELARLLDKLQASQVGAS</sequence>
<feature type="domain" description="HTH marR-type" evidence="1">
    <location>
        <begin position="1"/>
        <end position="139"/>
    </location>
</feature>
<evidence type="ECO:0000259" key="1">
    <source>
        <dbReference type="PROSITE" id="PS50995"/>
    </source>
</evidence>
<dbReference type="PROSITE" id="PS50995">
    <property type="entry name" value="HTH_MARR_2"/>
    <property type="match status" value="1"/>
</dbReference>
<dbReference type="EMBL" id="JAROAV010000050">
    <property type="protein sequence ID" value="MDF8266139.1"/>
    <property type="molecule type" value="Genomic_DNA"/>
</dbReference>
<keyword evidence="3" id="KW-1185">Reference proteome</keyword>
<organism evidence="2 3">
    <name type="scientific">Luteipulveratus flavus</name>
    <dbReference type="NCBI Taxonomy" id="3031728"/>
    <lineage>
        <taxon>Bacteria</taxon>
        <taxon>Bacillati</taxon>
        <taxon>Actinomycetota</taxon>
        <taxon>Actinomycetes</taxon>
        <taxon>Micrococcales</taxon>
        <taxon>Dermacoccaceae</taxon>
        <taxon>Luteipulveratus</taxon>
    </lineage>
</organism>